<dbReference type="InterPro" id="IPR020603">
    <property type="entry name" value="MraZ_dom"/>
</dbReference>
<dbReference type="Gene3D" id="3.40.1550.20">
    <property type="entry name" value="Transcriptional regulator MraZ domain"/>
    <property type="match status" value="1"/>
</dbReference>
<dbReference type="HAMAP" id="MF_01008">
    <property type="entry name" value="MraZ"/>
    <property type="match status" value="1"/>
</dbReference>
<keyword evidence="5 7" id="KW-0238">DNA-binding</keyword>
<dbReference type="GO" id="GO:0005737">
    <property type="term" value="C:cytoplasm"/>
    <property type="evidence" value="ECO:0007669"/>
    <property type="project" value="UniProtKB-UniRule"/>
</dbReference>
<dbReference type="InterPro" id="IPR035642">
    <property type="entry name" value="MraZ_N"/>
</dbReference>
<feature type="domain" description="SpoVT-AbrB" evidence="8">
    <location>
        <begin position="84"/>
        <end position="127"/>
    </location>
</feature>
<evidence type="ECO:0000256" key="3">
    <source>
        <dbReference type="ARBA" id="ARBA00022737"/>
    </source>
</evidence>
<dbReference type="InterPro" id="IPR038619">
    <property type="entry name" value="MraZ_sf"/>
</dbReference>
<dbReference type="GO" id="GO:0009295">
    <property type="term" value="C:nucleoid"/>
    <property type="evidence" value="ECO:0007669"/>
    <property type="project" value="UniProtKB-SubCell"/>
</dbReference>
<gene>
    <name evidence="7" type="primary">mraZ</name>
    <name evidence="9" type="ORF">EDD55_106144</name>
</gene>
<dbReference type="PANTHER" id="PTHR34701">
    <property type="entry name" value="TRANSCRIPTIONAL REGULATOR MRAZ"/>
    <property type="match status" value="1"/>
</dbReference>
<evidence type="ECO:0000256" key="6">
    <source>
        <dbReference type="ARBA" id="ARBA00023163"/>
    </source>
</evidence>
<dbReference type="InterPro" id="IPR037914">
    <property type="entry name" value="SpoVT-AbrB_sf"/>
</dbReference>
<dbReference type="GO" id="GO:0003700">
    <property type="term" value="F:DNA-binding transcription factor activity"/>
    <property type="evidence" value="ECO:0007669"/>
    <property type="project" value="UniProtKB-UniRule"/>
</dbReference>
<comment type="subunit">
    <text evidence="7">Forms oligomers.</text>
</comment>
<evidence type="ECO:0000256" key="2">
    <source>
        <dbReference type="ARBA" id="ARBA00022490"/>
    </source>
</evidence>
<dbReference type="SUPFAM" id="SSF89447">
    <property type="entry name" value="AbrB/MazE/MraZ-like"/>
    <property type="match status" value="1"/>
</dbReference>
<comment type="caution">
    <text evidence="9">The sequence shown here is derived from an EMBL/GenBank/DDBJ whole genome shotgun (WGS) entry which is preliminary data.</text>
</comment>
<name>A0A4R3JAT5_9PROT</name>
<dbReference type="Proteomes" id="UP000295304">
    <property type="component" value="Unassembled WGS sequence"/>
</dbReference>
<dbReference type="InterPro" id="IPR035644">
    <property type="entry name" value="MraZ_C"/>
</dbReference>
<dbReference type="Pfam" id="PF02381">
    <property type="entry name" value="MraZ"/>
    <property type="match status" value="1"/>
</dbReference>
<dbReference type="PANTHER" id="PTHR34701:SF1">
    <property type="entry name" value="TRANSCRIPTIONAL REGULATOR MRAZ"/>
    <property type="match status" value="1"/>
</dbReference>
<comment type="subcellular location">
    <subcellularLocation>
        <location evidence="7">Cytoplasm</location>
        <location evidence="7">Nucleoid</location>
    </subcellularLocation>
</comment>
<dbReference type="GO" id="GO:0000976">
    <property type="term" value="F:transcription cis-regulatory region binding"/>
    <property type="evidence" value="ECO:0007669"/>
    <property type="project" value="TreeGrafter"/>
</dbReference>
<dbReference type="EMBL" id="SLZW01000006">
    <property type="protein sequence ID" value="TCS62186.1"/>
    <property type="molecule type" value="Genomic_DNA"/>
</dbReference>
<dbReference type="CDD" id="cd16320">
    <property type="entry name" value="MraZ_N"/>
    <property type="match status" value="1"/>
</dbReference>
<dbReference type="CDD" id="cd16321">
    <property type="entry name" value="MraZ_C"/>
    <property type="match status" value="1"/>
</dbReference>
<evidence type="ECO:0000256" key="4">
    <source>
        <dbReference type="ARBA" id="ARBA00023015"/>
    </source>
</evidence>
<evidence type="ECO:0000256" key="7">
    <source>
        <dbReference type="HAMAP-Rule" id="MF_01008"/>
    </source>
</evidence>
<reference evidence="9 10" key="1">
    <citation type="submission" date="2019-03" db="EMBL/GenBank/DDBJ databases">
        <title>Genomic Encyclopedia of Type Strains, Phase IV (KMG-IV): sequencing the most valuable type-strain genomes for metagenomic binning, comparative biology and taxonomic classification.</title>
        <authorList>
            <person name="Goeker M."/>
        </authorList>
    </citation>
    <scope>NUCLEOTIDE SEQUENCE [LARGE SCALE GENOMIC DNA]</scope>
    <source>
        <strain evidence="9 10">DSM 101688</strain>
    </source>
</reference>
<evidence type="ECO:0000313" key="9">
    <source>
        <dbReference type="EMBL" id="TCS62186.1"/>
    </source>
</evidence>
<evidence type="ECO:0000313" key="10">
    <source>
        <dbReference type="Proteomes" id="UP000295304"/>
    </source>
</evidence>
<dbReference type="InterPro" id="IPR007159">
    <property type="entry name" value="SpoVT-AbrB_dom"/>
</dbReference>
<sequence>MALLVGRHINKIDKKGRVSVPKVFRAALTDSGFAGIYAFPFFKFHAIEACGEHFMQRLSDSLDDNLDLFSDDQDDIVAITLENAHQLAFDPEGRITLPEELMSYAGLSDQALFVGRGARFRIWSPGAYEENRAQAFARARVRGATVKLGPAAASGAGSNVIKPNLSEED</sequence>
<protein>
    <recommendedName>
        <fullName evidence="1 7">Transcriptional regulator MraZ</fullName>
    </recommendedName>
</protein>
<organism evidence="9 10">
    <name type="scientific">Varunaivibrio sulfuroxidans</name>
    <dbReference type="NCBI Taxonomy" id="1773489"/>
    <lineage>
        <taxon>Bacteria</taxon>
        <taxon>Pseudomonadati</taxon>
        <taxon>Pseudomonadota</taxon>
        <taxon>Alphaproteobacteria</taxon>
        <taxon>Rhodospirillales</taxon>
        <taxon>Magnetovibrionaceae</taxon>
        <taxon>Varunaivibrio</taxon>
    </lineage>
</organism>
<evidence type="ECO:0000256" key="1">
    <source>
        <dbReference type="ARBA" id="ARBA00013860"/>
    </source>
</evidence>
<dbReference type="InterPro" id="IPR003444">
    <property type="entry name" value="MraZ"/>
</dbReference>
<keyword evidence="10" id="KW-1185">Reference proteome</keyword>
<comment type="similarity">
    <text evidence="7">Belongs to the MraZ family.</text>
</comment>
<keyword evidence="3" id="KW-0677">Repeat</keyword>
<dbReference type="OrthoDB" id="9807753at2"/>
<keyword evidence="2 7" id="KW-0963">Cytoplasm</keyword>
<evidence type="ECO:0000259" key="8">
    <source>
        <dbReference type="PROSITE" id="PS51740"/>
    </source>
</evidence>
<proteinExistence type="inferred from homology"/>
<dbReference type="PROSITE" id="PS51740">
    <property type="entry name" value="SPOVT_ABRB"/>
    <property type="match status" value="1"/>
</dbReference>
<evidence type="ECO:0000256" key="5">
    <source>
        <dbReference type="ARBA" id="ARBA00023125"/>
    </source>
</evidence>
<accession>A0A4R3JAT5</accession>
<dbReference type="RefSeq" id="WP_132939262.1">
    <property type="nucleotide sequence ID" value="NZ_CP119676.1"/>
</dbReference>
<dbReference type="GO" id="GO:2000143">
    <property type="term" value="P:negative regulation of DNA-templated transcription initiation"/>
    <property type="evidence" value="ECO:0007669"/>
    <property type="project" value="TreeGrafter"/>
</dbReference>
<keyword evidence="6 7" id="KW-0804">Transcription</keyword>
<keyword evidence="4 7" id="KW-0805">Transcription regulation</keyword>
<dbReference type="AlphaFoldDB" id="A0A4R3JAT5"/>